<dbReference type="AlphaFoldDB" id="A0A3D8TS30"/>
<accession>A0A3D8TS30</accession>
<organism evidence="2 3">
    <name type="scientific">Listeria kieliensis</name>
    <dbReference type="NCBI Taxonomy" id="1621700"/>
    <lineage>
        <taxon>Bacteria</taxon>
        <taxon>Bacillati</taxon>
        <taxon>Bacillota</taxon>
        <taxon>Bacilli</taxon>
        <taxon>Bacillales</taxon>
        <taxon>Listeriaceae</taxon>
        <taxon>Listeria</taxon>
    </lineage>
</organism>
<feature type="transmembrane region" description="Helical" evidence="1">
    <location>
        <begin position="79"/>
        <end position="98"/>
    </location>
</feature>
<gene>
    <name evidence="2" type="ORF">UR08_09795</name>
</gene>
<comment type="caution">
    <text evidence="2">The sequence shown here is derived from an EMBL/GenBank/DDBJ whole genome shotgun (WGS) entry which is preliminary data.</text>
</comment>
<evidence type="ECO:0000313" key="2">
    <source>
        <dbReference type="EMBL" id="RDX01219.1"/>
    </source>
</evidence>
<feature type="transmembrane region" description="Helical" evidence="1">
    <location>
        <begin position="118"/>
        <end position="140"/>
    </location>
</feature>
<keyword evidence="1" id="KW-1133">Transmembrane helix</keyword>
<proteinExistence type="predicted"/>
<dbReference type="Proteomes" id="UP000257055">
    <property type="component" value="Unassembled WGS sequence"/>
</dbReference>
<feature type="transmembrane region" description="Helical" evidence="1">
    <location>
        <begin position="230"/>
        <end position="251"/>
    </location>
</feature>
<sequence>MRCKMKTVRQAINQVTFEVAENNIKKESIQAGVGGKENTLMSYFFKKILFFIGSFIVPIIFFLAMTSYDINQVPKSGRYLFITIFFIFIMVILLNVYVYFRMYRKTGFPYLNQFNFRLLAFLLLEISMTGYSSITILGSLNKYNPVLAVAILLLYYLMVYRLVKVIIDTQIYEELNKNYGTKYQIKNWKRLLSRFPIVLFIIIIIGMQGYRISKSYFIFTHVDSPLSMAYSIIGDTGVVLLAICVTLLPTISFNSEIFVRGTLLKNYTEKFREKYKFTETEWYGEK</sequence>
<evidence type="ECO:0000313" key="3">
    <source>
        <dbReference type="Proteomes" id="UP000257055"/>
    </source>
</evidence>
<feature type="transmembrane region" description="Helical" evidence="1">
    <location>
        <begin position="146"/>
        <end position="163"/>
    </location>
</feature>
<evidence type="ECO:0000256" key="1">
    <source>
        <dbReference type="SAM" id="Phobius"/>
    </source>
</evidence>
<feature type="transmembrane region" description="Helical" evidence="1">
    <location>
        <begin position="191"/>
        <end position="210"/>
    </location>
</feature>
<reference evidence="3" key="1">
    <citation type="submission" date="2015-04" db="EMBL/GenBank/DDBJ databases">
        <authorList>
            <person name="Schardt J."/>
            <person name="Mueller-Herbst S."/>
            <person name="Scherer S."/>
            <person name="Huptas C."/>
        </authorList>
    </citation>
    <scope>NUCLEOTIDE SEQUENCE [LARGE SCALE GENOMIC DNA]</scope>
    <source>
        <strain evidence="3">Kiel-L1</strain>
    </source>
</reference>
<dbReference type="EMBL" id="LARY01000002">
    <property type="protein sequence ID" value="RDX01219.1"/>
    <property type="molecule type" value="Genomic_DNA"/>
</dbReference>
<feature type="transmembrane region" description="Helical" evidence="1">
    <location>
        <begin position="48"/>
        <end position="67"/>
    </location>
</feature>
<keyword evidence="1" id="KW-0812">Transmembrane</keyword>
<name>A0A3D8TS30_9LIST</name>
<keyword evidence="1" id="KW-0472">Membrane</keyword>
<protein>
    <submittedName>
        <fullName evidence="2">Uncharacterized protein</fullName>
    </submittedName>
</protein>
<keyword evidence="3" id="KW-1185">Reference proteome</keyword>